<feature type="compositionally biased region" description="Basic and acidic residues" evidence="1">
    <location>
        <begin position="81"/>
        <end position="91"/>
    </location>
</feature>
<dbReference type="EMBL" id="VUOB01000009">
    <property type="protein sequence ID" value="KAA2265114.1"/>
    <property type="molecule type" value="Genomic_DNA"/>
</dbReference>
<dbReference type="Proteomes" id="UP000323454">
    <property type="component" value="Unassembled WGS sequence"/>
</dbReference>
<reference evidence="2 3" key="2">
    <citation type="submission" date="2019-09" db="EMBL/GenBank/DDBJ databases">
        <authorList>
            <person name="Jin C."/>
        </authorList>
    </citation>
    <scope>NUCLEOTIDE SEQUENCE [LARGE SCALE GENOMIC DNA]</scope>
    <source>
        <strain evidence="2 3">AN110305</strain>
    </source>
</reference>
<dbReference type="Pfam" id="PF13397">
    <property type="entry name" value="RbpA"/>
    <property type="match status" value="1"/>
</dbReference>
<comment type="caution">
    <text evidence="2">The sequence shown here is derived from an EMBL/GenBank/DDBJ whole genome shotgun (WGS) entry which is preliminary data.</text>
</comment>
<dbReference type="InterPro" id="IPR025182">
    <property type="entry name" value="RNApol-bd_RbpA"/>
</dbReference>
<accession>A0A5B2XQA8</accession>
<sequence length="91" mass="9982">MYVVSEDLARLDPGAHITGSLRMDFATALKTEVERDTDLAERCRVRFVCTHGHDFEVLFAADAVLPATWGAGSTESTRCATTERRRAAALP</sequence>
<dbReference type="GO" id="GO:0045893">
    <property type="term" value="P:positive regulation of DNA-templated transcription"/>
    <property type="evidence" value="ECO:0007669"/>
    <property type="project" value="InterPro"/>
</dbReference>
<dbReference type="Gene3D" id="2.20.28.270">
    <property type="entry name" value="RNA polymerase-binding protein A"/>
    <property type="match status" value="1"/>
</dbReference>
<feature type="region of interest" description="Disordered" evidence="1">
    <location>
        <begin position="72"/>
        <end position="91"/>
    </location>
</feature>
<dbReference type="GO" id="GO:0001000">
    <property type="term" value="F:bacterial-type RNA polymerase core enzyme binding"/>
    <property type="evidence" value="ECO:0007669"/>
    <property type="project" value="InterPro"/>
</dbReference>
<dbReference type="InterPro" id="IPR038638">
    <property type="entry name" value="RbpA_sf"/>
</dbReference>
<evidence type="ECO:0000313" key="2">
    <source>
        <dbReference type="EMBL" id="KAA2265114.1"/>
    </source>
</evidence>
<name>A0A5B2XQA8_9PSEU</name>
<proteinExistence type="predicted"/>
<reference evidence="2 3" key="1">
    <citation type="submission" date="2019-09" db="EMBL/GenBank/DDBJ databases">
        <title>Goodfellowia gen. nov., a new genus of the Pseudonocardineae related to Actinoalloteichus, containing Goodfellowia coeruleoviolacea gen. nov., comb. nov. gen. nov., comb. nov.</title>
        <authorList>
            <person name="Labeda D."/>
        </authorList>
    </citation>
    <scope>NUCLEOTIDE SEQUENCE [LARGE SCALE GENOMIC DNA]</scope>
    <source>
        <strain evidence="2 3">AN110305</strain>
    </source>
</reference>
<keyword evidence="3" id="KW-1185">Reference proteome</keyword>
<gene>
    <name evidence="2" type="ORF">F0L68_05490</name>
</gene>
<dbReference type="AlphaFoldDB" id="A0A5B2XQA8"/>
<organism evidence="2 3">
    <name type="scientific">Solihabitans fulvus</name>
    <dbReference type="NCBI Taxonomy" id="1892852"/>
    <lineage>
        <taxon>Bacteria</taxon>
        <taxon>Bacillati</taxon>
        <taxon>Actinomycetota</taxon>
        <taxon>Actinomycetes</taxon>
        <taxon>Pseudonocardiales</taxon>
        <taxon>Pseudonocardiaceae</taxon>
        <taxon>Solihabitans</taxon>
    </lineage>
</organism>
<protein>
    <submittedName>
        <fullName evidence="2">Uncharacterized protein</fullName>
    </submittedName>
</protein>
<evidence type="ECO:0000256" key="1">
    <source>
        <dbReference type="SAM" id="MobiDB-lite"/>
    </source>
</evidence>
<evidence type="ECO:0000313" key="3">
    <source>
        <dbReference type="Proteomes" id="UP000323454"/>
    </source>
</evidence>
<dbReference type="OrthoDB" id="3618415at2"/>